<sequence>MEKFKKSKLTVIEILTIGHKSLETVNLHSIEDTPWYFLQKLMSLNVNARKTYIELSELDLYMDFTNPLLESEDQDQSRGFHPLDILCILLHCSDNFLQQEIVTKLSMCQFAVPLLLPACDSSECTFLLWALRDIVKKWRPHSLEDKNGFKEDNVVNIPMSVFAFVRLENRTLSKADILNQILMPPHQPHNFFIHRDMEGGHFPKKLSNGLVEMSWYFPAGQKNSDIFPEPITVMNLHGKITSYWREFSFLTQISSAVFIFADSINEKEYVQLSNLRDANTKYFFVSQNLECMQKDKNNTILVRNLQKIMTEFIVQPTKLVTLEHMAETACELGIRIDEQSEECKEAKQQALKITRRIWDVSGYKKETMKLQGDLCKELVRTTTEMCRMRKQGDENSQDYREKLENKRRDLIRQQYNHTPSPGIYAFIESVSHPNHLERAYFLKWMKFFLDSISRANVSRLQAQYKTKDSSATMGMKQLDLIMSESSLGVENFIRELGQFYDAECYLLQNNEIKNKEQKFTKLPGIAAKLLLDGLPLELIDGDASSIPLEWITNVLSELDKRTGGQCRIRVITVLGVQSTGNSTLLNTMFGLQFPVASGRCTKGAFMTLIKVEENFQEELGCSFILVLDTEGLRAPEMSSLDGSNQHDNELATLVVGLSDITIINLFMENASEMKDILQIVVHAFLRMDTIGKKPKYYFLHQNVANVDADAKCLGDRRKLIDDLDEMTRIAAKSEKKNGIKSFSDVFDADHEKQSWFIPGLWHGVPPMSSVGTGYSEKVYEFKKHLLHALKTSSTKAQRLSKFSEWIRSLWEAVQYETFIFNFRNILVADAYDQLYVKYNELKWNFSKAMFEWMQKTENIIRNQPNSQDVPNSDLTNEMHSMLQREENNMRKSLEWYFESGSENVNLIERYREEFLRSINSLRKQIEDDIRQRLNEVFTIQRGKVAIEKNQKGFMEVIERIATGKSQALRNNNKMLDLDKEFEKIWKETFMEMKLISPNKHNIGHEMLDQLRMDMNHCIGAVKKRLNDIKDLTDFESKCFIAQPHHFDATWYNVASNTIPTRNLDDRRIQMNKYVNALQTKYKRYVTAKINKKEDYHNTYCQELLNMINKELQGSSAEKLHISAHFELDLKLHILGRAAPMFQKMHEDFIQENDPRLSLEKLKPEYLATFRNIFLENDQCKKRAEVFCHSCLKPAIVEFIYKNLGREIVDNVLHSKYSREYSSRMFFQFNLLKNLLEEKDFSQYMIYINDYDVFVKHKLQAHIEEKYGKPGGLKKLHEKIIQKITYVINSALNEEKVQNSPNVSSFLERFCGLLQKELVLPRNAMNVILFQNKDKAQQFSEYIQSSFSKLVDEILKEMNSLEIGYVLSMVTLKPQDQLFKRVFGCGKLCPFCNVPCEAGGLGHTEHFASVHRPQGLAGYKDLSTNILCNSICSTDVVGNGSFRNSKTNWIPEPYKNYHKFYPEWVIQSDPGIHASDYWKFILKEFNDQLAEEYSALPAQIPPSWRRIKEEQAMKSLRDAFNL</sequence>
<dbReference type="InterPro" id="IPR027417">
    <property type="entry name" value="P-loop_NTPase"/>
</dbReference>
<dbReference type="PROSITE" id="PS51717">
    <property type="entry name" value="G_VLIG"/>
    <property type="match status" value="1"/>
</dbReference>
<name>A0AAV2ZYH0_PYXAD</name>
<evidence type="ECO:0000259" key="2">
    <source>
        <dbReference type="PROSITE" id="PS51717"/>
    </source>
</evidence>
<proteinExistence type="inferred from homology"/>
<evidence type="ECO:0000313" key="3">
    <source>
        <dbReference type="EMBL" id="DBA19092.1"/>
    </source>
</evidence>
<dbReference type="InterPro" id="IPR030383">
    <property type="entry name" value="G_VLIG_dom"/>
</dbReference>
<dbReference type="PANTHER" id="PTHR14819">
    <property type="entry name" value="GTP-BINDING"/>
    <property type="match status" value="1"/>
</dbReference>
<reference evidence="3" key="1">
    <citation type="thesis" date="2020" institute="ProQuest LLC" country="789 East Eisenhower Parkway, Ann Arbor, MI, USA">
        <title>Comparative Genomics and Chromosome Evolution.</title>
        <authorList>
            <person name="Mudd A.B."/>
        </authorList>
    </citation>
    <scope>NUCLEOTIDE SEQUENCE</scope>
    <source>
        <strain evidence="3">1538</strain>
        <tissue evidence="3">Blood</tissue>
    </source>
</reference>
<dbReference type="Pfam" id="PF25496">
    <property type="entry name" value="URGCP"/>
    <property type="match status" value="1"/>
</dbReference>
<keyword evidence="4" id="KW-1185">Reference proteome</keyword>
<dbReference type="Proteomes" id="UP001181693">
    <property type="component" value="Unassembled WGS sequence"/>
</dbReference>
<accession>A0AAV2ZYH0</accession>
<feature type="domain" description="VLIG-type G" evidence="2">
    <location>
        <begin position="565"/>
        <end position="810"/>
    </location>
</feature>
<gene>
    <name evidence="3" type="ORF">GDO54_014965</name>
</gene>
<comment type="caution">
    <text evidence="3">The sequence shown here is derived from an EMBL/GenBank/DDBJ whole genome shotgun (WGS) entry which is preliminary data.</text>
</comment>
<dbReference type="InterPro" id="IPR052986">
    <property type="entry name" value="VLIG_GTPase"/>
</dbReference>
<dbReference type="InterPro" id="IPR057365">
    <property type="entry name" value="URGCP"/>
</dbReference>
<comment type="similarity">
    <text evidence="1">Belongs to the TRAFAC class dynamin-like GTPase superfamily. Very large inducible GTPase (VLIG) family.</text>
</comment>
<organism evidence="3 4">
    <name type="scientific">Pyxicephalus adspersus</name>
    <name type="common">African bullfrog</name>
    <dbReference type="NCBI Taxonomy" id="30357"/>
    <lineage>
        <taxon>Eukaryota</taxon>
        <taxon>Metazoa</taxon>
        <taxon>Chordata</taxon>
        <taxon>Craniata</taxon>
        <taxon>Vertebrata</taxon>
        <taxon>Euteleostomi</taxon>
        <taxon>Amphibia</taxon>
        <taxon>Batrachia</taxon>
        <taxon>Anura</taxon>
        <taxon>Neobatrachia</taxon>
        <taxon>Ranoidea</taxon>
        <taxon>Pyxicephalidae</taxon>
        <taxon>Pyxicephalinae</taxon>
        <taxon>Pyxicephalus</taxon>
    </lineage>
</organism>
<dbReference type="Pfam" id="PF25683">
    <property type="entry name" value="URGCP_GTPase"/>
    <property type="match status" value="1"/>
</dbReference>
<dbReference type="PANTHER" id="PTHR14819:SF9">
    <property type="entry name" value="UP-REGULATOR OF CELL PROLIFERATION-LIKE"/>
    <property type="match status" value="1"/>
</dbReference>
<evidence type="ECO:0000256" key="1">
    <source>
        <dbReference type="ARBA" id="ARBA00006828"/>
    </source>
</evidence>
<dbReference type="InterPro" id="IPR058641">
    <property type="entry name" value="GVIN1_dom"/>
</dbReference>
<dbReference type="SUPFAM" id="SSF52540">
    <property type="entry name" value="P-loop containing nucleoside triphosphate hydrolases"/>
    <property type="match status" value="1"/>
</dbReference>
<dbReference type="Gene3D" id="3.40.50.300">
    <property type="entry name" value="P-loop containing nucleotide triphosphate hydrolases"/>
    <property type="match status" value="1"/>
</dbReference>
<protein>
    <recommendedName>
        <fullName evidence="2">VLIG-type G domain-containing protein</fullName>
    </recommendedName>
</protein>
<dbReference type="EMBL" id="DYDO01000008">
    <property type="protein sequence ID" value="DBA19092.1"/>
    <property type="molecule type" value="Genomic_DNA"/>
</dbReference>
<dbReference type="Pfam" id="PF25974">
    <property type="entry name" value="URGCP_9th"/>
    <property type="match status" value="1"/>
</dbReference>
<evidence type="ECO:0000313" key="4">
    <source>
        <dbReference type="Proteomes" id="UP001181693"/>
    </source>
</evidence>
<dbReference type="GO" id="GO:0005525">
    <property type="term" value="F:GTP binding"/>
    <property type="evidence" value="ECO:0007669"/>
    <property type="project" value="InterPro"/>
</dbReference>